<dbReference type="GO" id="GO:0022857">
    <property type="term" value="F:transmembrane transporter activity"/>
    <property type="evidence" value="ECO:0007669"/>
    <property type="project" value="InterPro"/>
</dbReference>
<dbReference type="PANTHER" id="PTHR23502">
    <property type="entry name" value="MAJOR FACILITATOR SUPERFAMILY"/>
    <property type="match status" value="1"/>
</dbReference>
<proteinExistence type="predicted"/>
<reference evidence="7 8" key="1">
    <citation type="journal article" date="2017" name="Biotechnol. Biofuels">
        <title>Differential beta-glucosidase expression as a function of carbon source availability in Talaromyces amestolkiae: a genomic and proteomic approach.</title>
        <authorList>
            <person name="de Eugenio L.I."/>
            <person name="Mendez-Liter J.A."/>
            <person name="Nieto-Dominguez M."/>
            <person name="Alonso L."/>
            <person name="Gil-Munoz J."/>
            <person name="Barriuso J."/>
            <person name="Prieto A."/>
            <person name="Martinez M.J."/>
        </authorList>
    </citation>
    <scope>NUCLEOTIDE SEQUENCE [LARGE SCALE GENOMIC DNA]</scope>
    <source>
        <strain evidence="7 8">CIB</strain>
    </source>
</reference>
<evidence type="ECO:0000256" key="2">
    <source>
        <dbReference type="ARBA" id="ARBA00022692"/>
    </source>
</evidence>
<feature type="transmembrane region" description="Helical" evidence="5">
    <location>
        <begin position="55"/>
        <end position="74"/>
    </location>
</feature>
<feature type="transmembrane region" description="Helical" evidence="5">
    <location>
        <begin position="111"/>
        <end position="129"/>
    </location>
</feature>
<sequence length="487" mass="52935">MATEPSNWPLPWRIMILLNVSFYNMMGNVFAAGVSPMFTLLIEDLHCSTNQAAHLTTYALLMLGLSNLWAVPIVEYLGKRYTILISMTVFLAANIWAATAQTYDSLLGTRFLGGLSAGVIEALGPIIVSECFREKQLATAMVVYVGFLAAGSAIGPIVAGGIASGLNSWRWFFVVSSIVIGVNLVASILMLPSSEYAVDNSYGANDETQETKIMGTPCDTQCEIESTENEIETPKSHYKIWVERSFYFRVESGRHRESLLKLLVRPFPLLLLPEVLVTTLTFGLTIGWTVLTSVLVGNLYAMPPRLFAPWQIGFINFGALIGLMIGLPIGGVVADLLSMRALKKANGQHDPKSRIPLVLLGALISPTGCVVIGVSLQHDLNWAGTSVGWGLLSFGLTASANILLTYAVDCHLSRAMEIGVLVNVIKNSIGFGVSYAAITWYDKSGGEVQYGSMAGILWAAYFLVIPLYFFSDSLKKLSARWFTEDGA</sequence>
<keyword evidence="3 5" id="KW-1133">Transmembrane helix</keyword>
<feature type="transmembrane region" description="Helical" evidence="5">
    <location>
        <begin position="310"/>
        <end position="334"/>
    </location>
</feature>
<protein>
    <recommendedName>
        <fullName evidence="6">Major facilitator superfamily (MFS) profile domain-containing protein</fullName>
    </recommendedName>
</protein>
<accession>A0A364LEX2</accession>
<keyword evidence="4 5" id="KW-0472">Membrane</keyword>
<feature type="transmembrane region" description="Helical" evidence="5">
    <location>
        <begin position="81"/>
        <end position="99"/>
    </location>
</feature>
<dbReference type="OrthoDB" id="2585655at2759"/>
<feature type="transmembrane region" description="Helical" evidence="5">
    <location>
        <begin position="269"/>
        <end position="290"/>
    </location>
</feature>
<dbReference type="GeneID" id="63799545"/>
<dbReference type="EMBL" id="MIKG01000033">
    <property type="protein sequence ID" value="RAO74319.1"/>
    <property type="molecule type" value="Genomic_DNA"/>
</dbReference>
<dbReference type="Proteomes" id="UP000249363">
    <property type="component" value="Unassembled WGS sequence"/>
</dbReference>
<name>A0A364LEX2_TALAM</name>
<dbReference type="Gene3D" id="1.20.1250.20">
    <property type="entry name" value="MFS general substrate transporter like domains"/>
    <property type="match status" value="1"/>
</dbReference>
<feature type="transmembrane region" description="Helical" evidence="5">
    <location>
        <begin position="450"/>
        <end position="470"/>
    </location>
</feature>
<keyword evidence="2 5" id="KW-0812">Transmembrane</keyword>
<feature type="transmembrane region" description="Helical" evidence="5">
    <location>
        <begin position="12"/>
        <end position="35"/>
    </location>
</feature>
<feature type="transmembrane region" description="Helical" evidence="5">
    <location>
        <begin position="141"/>
        <end position="163"/>
    </location>
</feature>
<dbReference type="SUPFAM" id="SSF103473">
    <property type="entry name" value="MFS general substrate transporter"/>
    <property type="match status" value="1"/>
</dbReference>
<feature type="transmembrane region" description="Helical" evidence="5">
    <location>
        <begin position="169"/>
        <end position="191"/>
    </location>
</feature>
<feature type="transmembrane region" description="Helical" evidence="5">
    <location>
        <begin position="355"/>
        <end position="376"/>
    </location>
</feature>
<organism evidence="7 8">
    <name type="scientific">Talaromyces amestolkiae</name>
    <dbReference type="NCBI Taxonomy" id="1196081"/>
    <lineage>
        <taxon>Eukaryota</taxon>
        <taxon>Fungi</taxon>
        <taxon>Dikarya</taxon>
        <taxon>Ascomycota</taxon>
        <taxon>Pezizomycotina</taxon>
        <taxon>Eurotiomycetes</taxon>
        <taxon>Eurotiomycetidae</taxon>
        <taxon>Eurotiales</taxon>
        <taxon>Trichocomaceae</taxon>
        <taxon>Talaromyces</taxon>
        <taxon>Talaromyces sect. Talaromyces</taxon>
    </lineage>
</organism>
<evidence type="ECO:0000256" key="5">
    <source>
        <dbReference type="SAM" id="Phobius"/>
    </source>
</evidence>
<evidence type="ECO:0000256" key="3">
    <source>
        <dbReference type="ARBA" id="ARBA00022989"/>
    </source>
</evidence>
<dbReference type="STRING" id="1196081.A0A364LEX2"/>
<dbReference type="InterPro" id="IPR011701">
    <property type="entry name" value="MFS"/>
</dbReference>
<keyword evidence="8" id="KW-1185">Reference proteome</keyword>
<feature type="transmembrane region" description="Helical" evidence="5">
    <location>
        <begin position="420"/>
        <end position="438"/>
    </location>
</feature>
<dbReference type="AlphaFoldDB" id="A0A364LEX2"/>
<dbReference type="PANTHER" id="PTHR23502:SF160">
    <property type="entry name" value="MAJOR FACILITATOR SUPERFAMILY (MFS) PROFILE DOMAIN-CONTAINING PROTEIN-RELATED"/>
    <property type="match status" value="1"/>
</dbReference>
<gene>
    <name evidence="7" type="ORF">BHQ10_010331</name>
</gene>
<dbReference type="InterPro" id="IPR020846">
    <property type="entry name" value="MFS_dom"/>
</dbReference>
<evidence type="ECO:0000259" key="6">
    <source>
        <dbReference type="PROSITE" id="PS50850"/>
    </source>
</evidence>
<comment type="caution">
    <text evidence="7">The sequence shown here is derived from an EMBL/GenBank/DDBJ whole genome shotgun (WGS) entry which is preliminary data.</text>
</comment>
<evidence type="ECO:0000313" key="7">
    <source>
        <dbReference type="EMBL" id="RAO74319.1"/>
    </source>
</evidence>
<evidence type="ECO:0000256" key="4">
    <source>
        <dbReference type="ARBA" id="ARBA00023136"/>
    </source>
</evidence>
<dbReference type="PROSITE" id="PS50850">
    <property type="entry name" value="MFS"/>
    <property type="match status" value="1"/>
</dbReference>
<feature type="domain" description="Major facilitator superfamily (MFS) profile" evidence="6">
    <location>
        <begin position="14"/>
        <end position="487"/>
    </location>
</feature>
<feature type="transmembrane region" description="Helical" evidence="5">
    <location>
        <begin position="388"/>
        <end position="408"/>
    </location>
</feature>
<dbReference type="RefSeq" id="XP_040738833.1">
    <property type="nucleotide sequence ID" value="XM_040872950.1"/>
</dbReference>
<dbReference type="GO" id="GO:0005886">
    <property type="term" value="C:plasma membrane"/>
    <property type="evidence" value="ECO:0007669"/>
    <property type="project" value="TreeGrafter"/>
</dbReference>
<evidence type="ECO:0000256" key="1">
    <source>
        <dbReference type="ARBA" id="ARBA00004141"/>
    </source>
</evidence>
<comment type="subcellular location">
    <subcellularLocation>
        <location evidence="1">Membrane</location>
        <topology evidence="1">Multi-pass membrane protein</topology>
    </subcellularLocation>
</comment>
<dbReference type="InterPro" id="IPR036259">
    <property type="entry name" value="MFS_trans_sf"/>
</dbReference>
<evidence type="ECO:0000313" key="8">
    <source>
        <dbReference type="Proteomes" id="UP000249363"/>
    </source>
</evidence>
<dbReference type="Pfam" id="PF07690">
    <property type="entry name" value="MFS_1"/>
    <property type="match status" value="1"/>
</dbReference>